<gene>
    <name evidence="1" type="ORF">EI74_0321</name>
</gene>
<dbReference type="RefSeq" id="WP_094254491.1">
    <property type="nucleotide sequence ID" value="NZ_NNCE01000002.1"/>
</dbReference>
<evidence type="ECO:0000313" key="1">
    <source>
        <dbReference type="EMBL" id="TDO20491.1"/>
    </source>
</evidence>
<keyword evidence="2" id="KW-1185">Reference proteome</keyword>
<evidence type="ECO:0000313" key="2">
    <source>
        <dbReference type="Proteomes" id="UP000295518"/>
    </source>
</evidence>
<accession>A0A4R6IFI6</accession>
<proteinExistence type="predicted"/>
<comment type="caution">
    <text evidence="1">The sequence shown here is derived from an EMBL/GenBank/DDBJ whole genome shotgun (WGS) entry which is preliminary data.</text>
</comment>
<protein>
    <recommendedName>
        <fullName evidence="3">Phosphoenolpyruvate carboxykinase</fullName>
    </recommendedName>
</protein>
<name>A0A4R6IFI6_9MOLU</name>
<dbReference type="OrthoDB" id="7052199at2"/>
<organism evidence="1 2">
    <name type="scientific">Mycoplasma testudineum</name>
    <dbReference type="NCBI Taxonomy" id="244584"/>
    <lineage>
        <taxon>Bacteria</taxon>
        <taxon>Bacillati</taxon>
        <taxon>Mycoplasmatota</taxon>
        <taxon>Mollicutes</taxon>
        <taxon>Mycoplasmataceae</taxon>
        <taxon>Mycoplasma</taxon>
    </lineage>
</organism>
<dbReference type="EMBL" id="SNWN01000010">
    <property type="protein sequence ID" value="TDO20491.1"/>
    <property type="molecule type" value="Genomic_DNA"/>
</dbReference>
<dbReference type="Proteomes" id="UP000295518">
    <property type="component" value="Unassembled WGS sequence"/>
</dbReference>
<evidence type="ECO:0008006" key="3">
    <source>
        <dbReference type="Google" id="ProtNLM"/>
    </source>
</evidence>
<dbReference type="AlphaFoldDB" id="A0A4R6IFI6"/>
<dbReference type="SUPFAM" id="SSF53795">
    <property type="entry name" value="PEP carboxykinase-like"/>
    <property type="match status" value="1"/>
</dbReference>
<sequence>MNNIKGTINKKVAVLNFSNTYCKTRAEVLDSEIFHKFLSNFIDREKRKNTELFQFISRDLPEDKIVVEIARLFKLLTVLRIDEIKDQHPIFYKKVNDKKIFISFIERLYNAWRKLERYSIIYGKNMDAALETQFFINANTSFANLILRLYRTVEKNVLGKENVVFRQLVSGVNLGLVTTTPNYNLPKEYSYLKNIAIVQNVVLNPPFITYQKRNKRSGIFQETKENPILNLNLNEEEWVSMPLKVGDYLALVYFHVNYMALGTSLINLFEMPSQDEIENTTPDLIYVFGNPENKEKKDIKYFKDLTNDIYIGYSNSNDDIDYFGYMKKMLLTLHNLKKLAKNQLPVHGAMATLTFINDVKINVVIIGDSGAGKSETLEAFRVVAGDYLKDMVTIFDDMGTLVIEDNKLVGYGTEIGAFVRIDDLSNGYPYQQIDRSIFMNPHEEVNARMVIPISTYQDIMVGTKVDYVFQANNYEDKEGFRLITDINEAIEIFRNGYRMAKGTTNETGVVSSFFSNPFGPLQEKELTEKLLNKFFKFMYENKIEVGELRTKLGIKGQEKSGPEAAARKLFDYLMKGNNA</sequence>
<reference evidence="1 2" key="1">
    <citation type="submission" date="2019-03" db="EMBL/GenBank/DDBJ databases">
        <title>Genomic Encyclopedia of Archaeal and Bacterial Type Strains, Phase II (KMG-II): from individual species to whole genera.</title>
        <authorList>
            <person name="Goeker M."/>
        </authorList>
    </citation>
    <scope>NUCLEOTIDE SEQUENCE [LARGE SCALE GENOMIC DNA]</scope>
    <source>
        <strain evidence="1 2">ATCC 700618</strain>
    </source>
</reference>